<reference evidence="7" key="2">
    <citation type="submission" date="2022-06" db="UniProtKB">
        <authorList>
            <consortium name="EnsemblMetazoa"/>
        </authorList>
    </citation>
    <scope>IDENTIFICATION</scope>
    <source>
        <strain evidence="7">DF5081</strain>
    </source>
</reference>
<dbReference type="GO" id="GO:0016020">
    <property type="term" value="C:membrane"/>
    <property type="evidence" value="ECO:0007669"/>
    <property type="project" value="UniProtKB-SubCell"/>
</dbReference>
<evidence type="ECO:0000313" key="7">
    <source>
        <dbReference type="EnsemblMetazoa" id="CJA34743.1"/>
    </source>
</evidence>
<dbReference type="Pfam" id="PF05978">
    <property type="entry name" value="UNC-93"/>
    <property type="match status" value="2"/>
</dbReference>
<sequence length="181" mass="20250">MLQLFPLFSVLGISSSFWYSILPTAINFSTHNSQLIYLPAIYSLGIGIGEVFMALLIAQLSRRIKGFSLQPTMTIGAIFSVLALVLVQLSTPWDAPMRPTREEPIGFYHSYVIRIRVCRVLLNINCYSRYPFIFTLALLIGIGDCCLNSCRSVICALAMPDRRAQAFSISKLYQVGLTFLP</sequence>
<dbReference type="Proteomes" id="UP000005237">
    <property type="component" value="Unassembled WGS sequence"/>
</dbReference>
<accession>A0A8R1IN80</accession>
<protein>
    <submittedName>
        <fullName evidence="7">Uncharacterized protein</fullName>
    </submittedName>
</protein>
<keyword evidence="3 6" id="KW-0812">Transmembrane</keyword>
<evidence type="ECO:0000256" key="2">
    <source>
        <dbReference type="ARBA" id="ARBA00009172"/>
    </source>
</evidence>
<feature type="transmembrane region" description="Helical" evidence="6">
    <location>
        <begin position="132"/>
        <end position="159"/>
    </location>
</feature>
<dbReference type="InterPro" id="IPR036259">
    <property type="entry name" value="MFS_trans_sf"/>
</dbReference>
<dbReference type="PANTHER" id="PTHR23294:SF30">
    <property type="entry name" value="UNC93-LIKE PROTEIN MFSD11"/>
    <property type="match status" value="1"/>
</dbReference>
<proteinExistence type="inferred from homology"/>
<evidence type="ECO:0000256" key="4">
    <source>
        <dbReference type="ARBA" id="ARBA00022989"/>
    </source>
</evidence>
<dbReference type="AlphaFoldDB" id="A0A8R1IN80"/>
<evidence type="ECO:0000256" key="6">
    <source>
        <dbReference type="SAM" id="Phobius"/>
    </source>
</evidence>
<dbReference type="EnsemblMetazoa" id="CJA34743.1">
    <property type="protein sequence ID" value="CJA34743.1"/>
    <property type="gene ID" value="WBGene00210590"/>
</dbReference>
<evidence type="ECO:0000256" key="5">
    <source>
        <dbReference type="ARBA" id="ARBA00023136"/>
    </source>
</evidence>
<dbReference type="Gene3D" id="1.20.1250.20">
    <property type="entry name" value="MFS general substrate transporter like domains"/>
    <property type="match status" value="1"/>
</dbReference>
<keyword evidence="8" id="KW-1185">Reference proteome</keyword>
<comment type="subcellular location">
    <subcellularLocation>
        <location evidence="1">Membrane</location>
        <topology evidence="1">Multi-pass membrane protein</topology>
    </subcellularLocation>
</comment>
<name>A0A8R1IN80_CAEJA</name>
<organism evidence="7 8">
    <name type="scientific">Caenorhabditis japonica</name>
    <dbReference type="NCBI Taxonomy" id="281687"/>
    <lineage>
        <taxon>Eukaryota</taxon>
        <taxon>Metazoa</taxon>
        <taxon>Ecdysozoa</taxon>
        <taxon>Nematoda</taxon>
        <taxon>Chromadorea</taxon>
        <taxon>Rhabditida</taxon>
        <taxon>Rhabditina</taxon>
        <taxon>Rhabditomorpha</taxon>
        <taxon>Rhabditoidea</taxon>
        <taxon>Rhabditidae</taxon>
        <taxon>Peloderinae</taxon>
        <taxon>Caenorhabditis</taxon>
    </lineage>
</organism>
<dbReference type="InterPro" id="IPR051617">
    <property type="entry name" value="UNC-93-like_regulator"/>
</dbReference>
<reference evidence="8" key="1">
    <citation type="submission" date="2010-08" db="EMBL/GenBank/DDBJ databases">
        <authorList>
            <consortium name="Caenorhabditis japonica Sequencing Consortium"/>
            <person name="Wilson R.K."/>
        </authorList>
    </citation>
    <scope>NUCLEOTIDE SEQUENCE [LARGE SCALE GENOMIC DNA]</scope>
    <source>
        <strain evidence="8">DF5081</strain>
    </source>
</reference>
<evidence type="ECO:0000313" key="8">
    <source>
        <dbReference type="Proteomes" id="UP000005237"/>
    </source>
</evidence>
<feature type="transmembrane region" description="Helical" evidence="6">
    <location>
        <begin position="72"/>
        <end position="91"/>
    </location>
</feature>
<feature type="transmembrane region" description="Helical" evidence="6">
    <location>
        <begin position="40"/>
        <end position="60"/>
    </location>
</feature>
<keyword evidence="4 6" id="KW-1133">Transmembrane helix</keyword>
<dbReference type="SUPFAM" id="SSF103473">
    <property type="entry name" value="MFS general substrate transporter"/>
    <property type="match status" value="1"/>
</dbReference>
<evidence type="ECO:0000256" key="3">
    <source>
        <dbReference type="ARBA" id="ARBA00022692"/>
    </source>
</evidence>
<dbReference type="InterPro" id="IPR010291">
    <property type="entry name" value="Ion_channel_UNC-93"/>
</dbReference>
<dbReference type="PANTHER" id="PTHR23294">
    <property type="entry name" value="ET TRANSLATION PRODUCT-RELATED"/>
    <property type="match status" value="1"/>
</dbReference>
<evidence type="ECO:0000256" key="1">
    <source>
        <dbReference type="ARBA" id="ARBA00004141"/>
    </source>
</evidence>
<comment type="similarity">
    <text evidence="2">Belongs to the unc-93 family.</text>
</comment>
<keyword evidence="5 6" id="KW-0472">Membrane</keyword>